<dbReference type="OrthoDB" id="1828825at2"/>
<dbReference type="GO" id="GO:0046872">
    <property type="term" value="F:metal ion binding"/>
    <property type="evidence" value="ECO:0007669"/>
    <property type="project" value="UniProtKB-KW"/>
</dbReference>
<evidence type="ECO:0000256" key="3">
    <source>
        <dbReference type="ARBA" id="ARBA00020071"/>
    </source>
</evidence>
<keyword evidence="5" id="KW-0378">Hydrolase</keyword>
<organism evidence="9 10">
    <name type="scientific">Aurantiacibacter aquimixticola</name>
    <dbReference type="NCBI Taxonomy" id="1958945"/>
    <lineage>
        <taxon>Bacteria</taxon>
        <taxon>Pseudomonadati</taxon>
        <taxon>Pseudomonadota</taxon>
        <taxon>Alphaproteobacteria</taxon>
        <taxon>Sphingomonadales</taxon>
        <taxon>Erythrobacteraceae</taxon>
        <taxon>Aurantiacibacter</taxon>
    </lineage>
</organism>
<dbReference type="Gene3D" id="3.20.20.370">
    <property type="entry name" value="Glycoside hydrolase/deacetylase"/>
    <property type="match status" value="1"/>
</dbReference>
<reference evidence="9 10" key="1">
    <citation type="journal article" date="2017" name="Int. J. Syst. Evol. Microbiol.">
        <title>Erythrobacter aquimixticola sp. nov., isolated from the junction between the ocean and a freshwater spring.</title>
        <authorList>
            <person name="Park S."/>
            <person name="Jung Y.T."/>
            <person name="Choi S.J."/>
            <person name="Yoon J.H."/>
        </authorList>
    </citation>
    <scope>NUCLEOTIDE SEQUENCE [LARGE SCALE GENOMIC DNA]</scope>
    <source>
        <strain evidence="9 10">JSSK-14</strain>
    </source>
</reference>
<name>A0A419RVM9_9SPHN</name>
<evidence type="ECO:0000256" key="4">
    <source>
        <dbReference type="ARBA" id="ARBA00022723"/>
    </source>
</evidence>
<gene>
    <name evidence="9" type="ORF">D6201_11065</name>
</gene>
<keyword evidence="7" id="KW-0732">Signal</keyword>
<sequence>MTRGLAAVVLVWLLAACAAVQPEMQERRIALTFDDVPRGAGAFLPVKDRADMLRQGLRDAGVEQAAFFINPGKLAENPERAADIMAYMADGHVMANHTSTHPSLRDLTVPQFLAEIDAAEEWLVQLDNHRPWFRYPFLNEGGGDAAKRDGVRDGLAERGLRNGYVTVDASDWFYEANSLAAQRARYTIDMDALCDLFVESHVEAADFFDRLAIDAIGRSPAHVMLLHEADVTVMFLGDLVEALQADGWTIIPADEAYDDALGAFAATYDTPSAQGTLIEMVAWERGLPAPRWYPRNDIAVARAEYDRRVLGIEEGAAE</sequence>
<accession>A0A419RVM9</accession>
<dbReference type="GO" id="GO:0005975">
    <property type="term" value="P:carbohydrate metabolic process"/>
    <property type="evidence" value="ECO:0007669"/>
    <property type="project" value="InterPro"/>
</dbReference>
<dbReference type="Proteomes" id="UP000285232">
    <property type="component" value="Unassembled WGS sequence"/>
</dbReference>
<dbReference type="PROSITE" id="PS51257">
    <property type="entry name" value="PROKAR_LIPOPROTEIN"/>
    <property type="match status" value="1"/>
</dbReference>
<dbReference type="SUPFAM" id="SSF88713">
    <property type="entry name" value="Glycoside hydrolase/deacetylase"/>
    <property type="match status" value="1"/>
</dbReference>
<dbReference type="GO" id="GO:0016810">
    <property type="term" value="F:hydrolase activity, acting on carbon-nitrogen (but not peptide) bonds"/>
    <property type="evidence" value="ECO:0007669"/>
    <property type="project" value="InterPro"/>
</dbReference>
<comment type="function">
    <text evidence="1">Is involved in generating a small heat-stable compound (Nod), an acylated oligomer of N-acetylglucosamine, that stimulates mitosis in various plant protoplasts.</text>
</comment>
<keyword evidence="4" id="KW-0479">Metal-binding</keyword>
<dbReference type="InterPro" id="IPR002509">
    <property type="entry name" value="NODB_dom"/>
</dbReference>
<dbReference type="PANTHER" id="PTHR10587:SF133">
    <property type="entry name" value="CHITIN DEACETYLASE 1-RELATED"/>
    <property type="match status" value="1"/>
</dbReference>
<dbReference type="PANTHER" id="PTHR10587">
    <property type="entry name" value="GLYCOSYL TRANSFERASE-RELATED"/>
    <property type="match status" value="1"/>
</dbReference>
<protein>
    <recommendedName>
        <fullName evidence="3">Chitooligosaccharide deacetylase</fullName>
    </recommendedName>
    <alternativeName>
        <fullName evidence="6">Nodulation protein B</fullName>
    </alternativeName>
</protein>
<dbReference type="Pfam" id="PF01522">
    <property type="entry name" value="Polysacc_deac_1"/>
    <property type="match status" value="1"/>
</dbReference>
<feature type="chain" id="PRO_5018975514" description="Chitooligosaccharide deacetylase" evidence="7">
    <location>
        <begin position="19"/>
        <end position="318"/>
    </location>
</feature>
<dbReference type="InterPro" id="IPR050248">
    <property type="entry name" value="Polysacc_deacetylase_ArnD"/>
</dbReference>
<comment type="similarity">
    <text evidence="2">Belongs to the polysaccharide deacetylase family.</text>
</comment>
<evidence type="ECO:0000256" key="1">
    <source>
        <dbReference type="ARBA" id="ARBA00003236"/>
    </source>
</evidence>
<feature type="signal peptide" evidence="7">
    <location>
        <begin position="1"/>
        <end position="18"/>
    </location>
</feature>
<dbReference type="InterPro" id="IPR011330">
    <property type="entry name" value="Glyco_hydro/deAcase_b/a-brl"/>
</dbReference>
<evidence type="ECO:0000256" key="5">
    <source>
        <dbReference type="ARBA" id="ARBA00022801"/>
    </source>
</evidence>
<dbReference type="EMBL" id="RAHX01000001">
    <property type="protein sequence ID" value="RJY09824.1"/>
    <property type="molecule type" value="Genomic_DNA"/>
</dbReference>
<evidence type="ECO:0000256" key="6">
    <source>
        <dbReference type="ARBA" id="ARBA00032976"/>
    </source>
</evidence>
<evidence type="ECO:0000313" key="10">
    <source>
        <dbReference type="Proteomes" id="UP000285232"/>
    </source>
</evidence>
<comment type="caution">
    <text evidence="9">The sequence shown here is derived from an EMBL/GenBank/DDBJ whole genome shotgun (WGS) entry which is preliminary data.</text>
</comment>
<dbReference type="AlphaFoldDB" id="A0A419RVM9"/>
<proteinExistence type="inferred from homology"/>
<evidence type="ECO:0000313" key="9">
    <source>
        <dbReference type="EMBL" id="RJY09824.1"/>
    </source>
</evidence>
<dbReference type="GO" id="GO:0016020">
    <property type="term" value="C:membrane"/>
    <property type="evidence" value="ECO:0007669"/>
    <property type="project" value="TreeGrafter"/>
</dbReference>
<dbReference type="PROSITE" id="PS51677">
    <property type="entry name" value="NODB"/>
    <property type="match status" value="1"/>
</dbReference>
<feature type="domain" description="NodB homology" evidence="8">
    <location>
        <begin position="27"/>
        <end position="251"/>
    </location>
</feature>
<evidence type="ECO:0000256" key="2">
    <source>
        <dbReference type="ARBA" id="ARBA00010973"/>
    </source>
</evidence>
<evidence type="ECO:0000256" key="7">
    <source>
        <dbReference type="SAM" id="SignalP"/>
    </source>
</evidence>
<evidence type="ECO:0000259" key="8">
    <source>
        <dbReference type="PROSITE" id="PS51677"/>
    </source>
</evidence>
<keyword evidence="10" id="KW-1185">Reference proteome</keyword>